<dbReference type="InterPro" id="IPR012921">
    <property type="entry name" value="SPOC_C"/>
</dbReference>
<dbReference type="Pfam" id="PF07744">
    <property type="entry name" value="SPOC"/>
    <property type="match status" value="1"/>
</dbReference>
<evidence type="ECO:0000259" key="1">
    <source>
        <dbReference type="Pfam" id="PF07744"/>
    </source>
</evidence>
<dbReference type="EMBL" id="CAXAMM010002781">
    <property type="protein sequence ID" value="CAK8997428.1"/>
    <property type="molecule type" value="Genomic_DNA"/>
</dbReference>
<sequence length="117" mass="13341">MGEFCCNIVANFVKGKESPESLTTKLQIDQRTKIDHCRAHMERAGQLATVWHFSAADRKDCAAYDALCDYFVEKQRVGLVQTPNYYIYIVPPTEKYLKELNLPASNFVVGLQIPIKK</sequence>
<evidence type="ECO:0000313" key="2">
    <source>
        <dbReference type="EMBL" id="CAK8997428.1"/>
    </source>
</evidence>
<protein>
    <recommendedName>
        <fullName evidence="1">Spen paralogue and orthologue SPOC C-terminal domain-containing protein</fullName>
    </recommendedName>
</protein>
<name>A0ABP0I7L6_9DINO</name>
<gene>
    <name evidence="2" type="ORF">SCF082_LOCUS5211</name>
</gene>
<dbReference type="CDD" id="cd21546">
    <property type="entry name" value="SPOC_FPA-like"/>
    <property type="match status" value="1"/>
</dbReference>
<feature type="domain" description="Spen paralogue and orthologue SPOC C-terminal" evidence="1">
    <location>
        <begin position="6"/>
        <end position="94"/>
    </location>
</feature>
<comment type="caution">
    <text evidence="2">The sequence shown here is derived from an EMBL/GenBank/DDBJ whole genome shotgun (WGS) entry which is preliminary data.</text>
</comment>
<reference evidence="2 3" key="1">
    <citation type="submission" date="2024-02" db="EMBL/GenBank/DDBJ databases">
        <authorList>
            <person name="Chen Y."/>
            <person name="Shah S."/>
            <person name="Dougan E. K."/>
            <person name="Thang M."/>
            <person name="Chan C."/>
        </authorList>
    </citation>
    <scope>NUCLEOTIDE SEQUENCE [LARGE SCALE GENOMIC DNA]</scope>
</reference>
<keyword evidence="3" id="KW-1185">Reference proteome</keyword>
<proteinExistence type="predicted"/>
<organism evidence="2 3">
    <name type="scientific">Durusdinium trenchii</name>
    <dbReference type="NCBI Taxonomy" id="1381693"/>
    <lineage>
        <taxon>Eukaryota</taxon>
        <taxon>Sar</taxon>
        <taxon>Alveolata</taxon>
        <taxon>Dinophyceae</taxon>
        <taxon>Suessiales</taxon>
        <taxon>Symbiodiniaceae</taxon>
        <taxon>Durusdinium</taxon>
    </lineage>
</organism>
<accession>A0ABP0I7L6</accession>
<dbReference type="Proteomes" id="UP001642464">
    <property type="component" value="Unassembled WGS sequence"/>
</dbReference>
<evidence type="ECO:0000313" key="3">
    <source>
        <dbReference type="Proteomes" id="UP001642464"/>
    </source>
</evidence>